<keyword evidence="1" id="KW-0812">Transmembrane</keyword>
<dbReference type="Proteomes" id="UP000571183">
    <property type="component" value="Unassembled WGS sequence"/>
</dbReference>
<dbReference type="RefSeq" id="WP_233574358.1">
    <property type="nucleotide sequence ID" value="NZ_JACIFD010000006.1"/>
</dbReference>
<accession>A0A840DFD8</accession>
<keyword evidence="1" id="KW-0472">Membrane</keyword>
<proteinExistence type="predicted"/>
<name>A0A840DFD8_9MICO</name>
<reference evidence="2" key="1">
    <citation type="submission" date="2020-08" db="EMBL/GenBank/DDBJ databases">
        <title>Sequencing the genomes of 1000 actinobacteria strains.</title>
        <authorList>
            <person name="Klenk H.-P."/>
        </authorList>
    </citation>
    <scope>NUCLEOTIDE SEQUENCE [LARGE SCALE GENOMIC DNA]</scope>
    <source>
        <strain evidence="2">DSM 27064</strain>
    </source>
</reference>
<keyword evidence="1" id="KW-1133">Transmembrane helix</keyword>
<keyword evidence="3" id="KW-1185">Reference proteome</keyword>
<sequence length="67" mass="7201">MNKTLMGSSATGMLLGAIIAFSLLQLGFWKTVIIVIAMVLGALTVRVLEGRLDLRALVDVVRGRRSS</sequence>
<evidence type="ECO:0000313" key="3">
    <source>
        <dbReference type="Proteomes" id="UP000571183"/>
    </source>
</evidence>
<dbReference type="Pfam" id="PF10031">
    <property type="entry name" value="DUF2273"/>
    <property type="match status" value="1"/>
</dbReference>
<feature type="transmembrane region" description="Helical" evidence="1">
    <location>
        <begin position="12"/>
        <end position="45"/>
    </location>
</feature>
<dbReference type="InterPro" id="IPR018730">
    <property type="entry name" value="DUF2273"/>
</dbReference>
<comment type="caution">
    <text evidence="2">The sequence shown here is derived from an EMBL/GenBank/DDBJ whole genome shotgun (WGS) entry which is preliminary data.</text>
</comment>
<dbReference type="EMBL" id="JACIFD010000006">
    <property type="protein sequence ID" value="MBB4071410.1"/>
    <property type="molecule type" value="Genomic_DNA"/>
</dbReference>
<gene>
    <name evidence="2" type="ORF">F5897_000714</name>
</gene>
<evidence type="ECO:0000313" key="2">
    <source>
        <dbReference type="EMBL" id="MBB4071410.1"/>
    </source>
</evidence>
<organism evidence="2 3">
    <name type="scientific">Canibacter oris</name>
    <dbReference type="NCBI Taxonomy" id="1365628"/>
    <lineage>
        <taxon>Bacteria</taxon>
        <taxon>Bacillati</taxon>
        <taxon>Actinomycetota</taxon>
        <taxon>Actinomycetes</taxon>
        <taxon>Micrococcales</taxon>
        <taxon>Microbacteriaceae</taxon>
        <taxon>Canibacter</taxon>
    </lineage>
</organism>
<dbReference type="AlphaFoldDB" id="A0A840DFD8"/>
<protein>
    <submittedName>
        <fullName evidence="2">Putative membrane protein</fullName>
    </submittedName>
</protein>
<evidence type="ECO:0000256" key="1">
    <source>
        <dbReference type="SAM" id="Phobius"/>
    </source>
</evidence>